<organism evidence="2 3">
    <name type="scientific">Sphaerotilus microaerophilus</name>
    <dbReference type="NCBI Taxonomy" id="2914710"/>
    <lineage>
        <taxon>Bacteria</taxon>
        <taxon>Pseudomonadati</taxon>
        <taxon>Pseudomonadota</taxon>
        <taxon>Betaproteobacteria</taxon>
        <taxon>Burkholderiales</taxon>
        <taxon>Sphaerotilaceae</taxon>
        <taxon>Sphaerotilus</taxon>
    </lineage>
</organism>
<accession>A0ABM7YQ56</accession>
<evidence type="ECO:0000313" key="2">
    <source>
        <dbReference type="EMBL" id="BDI06679.1"/>
    </source>
</evidence>
<evidence type="ECO:0000313" key="3">
    <source>
        <dbReference type="Proteomes" id="UP001057498"/>
    </source>
</evidence>
<feature type="region of interest" description="Disordered" evidence="1">
    <location>
        <begin position="1"/>
        <end position="25"/>
    </location>
</feature>
<dbReference type="EMBL" id="AP025730">
    <property type="protein sequence ID" value="BDI06679.1"/>
    <property type="molecule type" value="Genomic_DNA"/>
</dbReference>
<protein>
    <submittedName>
        <fullName evidence="2">Uncharacterized protein</fullName>
    </submittedName>
</protein>
<name>A0ABM7YQ56_9BURK</name>
<sequence>MFDLRGMGQSHIDGRQSGGGVAQGRTFDHLGLQQHSVHDRVLAAGRTQGVSHTQALASCCWEDLRASSFSTRFIIDDGPVSALSRRTVR</sequence>
<evidence type="ECO:0000256" key="1">
    <source>
        <dbReference type="SAM" id="MobiDB-lite"/>
    </source>
</evidence>
<keyword evidence="3" id="KW-1185">Reference proteome</keyword>
<proteinExistence type="predicted"/>
<gene>
    <name evidence="2" type="ORF">CATMQ487_36490</name>
</gene>
<dbReference type="Proteomes" id="UP001057498">
    <property type="component" value="Chromosome"/>
</dbReference>
<reference evidence="2" key="1">
    <citation type="submission" date="2022-04" db="EMBL/GenBank/DDBJ databases">
        <title>Whole genome sequence of Sphaerotilus sp. FB-5.</title>
        <authorList>
            <person name="Takeda M."/>
            <person name="Narihara S."/>
            <person name="Akimoto M."/>
            <person name="Akimoto R."/>
            <person name="Nishiyashiki S."/>
            <person name="Murakami T."/>
        </authorList>
    </citation>
    <scope>NUCLEOTIDE SEQUENCE</scope>
    <source>
        <strain evidence="2">FB-5</strain>
    </source>
</reference>